<organism evidence="1 2">
    <name type="scientific">Vaccinium darrowii</name>
    <dbReference type="NCBI Taxonomy" id="229202"/>
    <lineage>
        <taxon>Eukaryota</taxon>
        <taxon>Viridiplantae</taxon>
        <taxon>Streptophyta</taxon>
        <taxon>Embryophyta</taxon>
        <taxon>Tracheophyta</taxon>
        <taxon>Spermatophyta</taxon>
        <taxon>Magnoliopsida</taxon>
        <taxon>eudicotyledons</taxon>
        <taxon>Gunneridae</taxon>
        <taxon>Pentapetalae</taxon>
        <taxon>asterids</taxon>
        <taxon>Ericales</taxon>
        <taxon>Ericaceae</taxon>
        <taxon>Vaccinioideae</taxon>
        <taxon>Vaccinieae</taxon>
        <taxon>Vaccinium</taxon>
    </lineage>
</organism>
<comment type="caution">
    <text evidence="1">The sequence shown here is derived from an EMBL/GenBank/DDBJ whole genome shotgun (WGS) entry which is preliminary data.</text>
</comment>
<reference evidence="1 2" key="1">
    <citation type="journal article" date="2021" name="Hortic Res">
        <title>High-quality reference genome and annotation aids understanding of berry development for evergreen blueberry (Vaccinium darrowii).</title>
        <authorList>
            <person name="Yu J."/>
            <person name="Hulse-Kemp A.M."/>
            <person name="Babiker E."/>
            <person name="Staton M."/>
        </authorList>
    </citation>
    <scope>NUCLEOTIDE SEQUENCE [LARGE SCALE GENOMIC DNA]</scope>
    <source>
        <strain evidence="2">cv. NJ 8807/NJ 8810</strain>
        <tissue evidence="1">Young leaf</tissue>
    </source>
</reference>
<dbReference type="EMBL" id="CM037157">
    <property type="protein sequence ID" value="KAH7848897.1"/>
    <property type="molecule type" value="Genomic_DNA"/>
</dbReference>
<protein>
    <submittedName>
        <fullName evidence="1">Uncharacterized protein</fullName>
    </submittedName>
</protein>
<proteinExistence type="predicted"/>
<name>A0ACB7Y5T5_9ERIC</name>
<gene>
    <name evidence="1" type="ORF">Vadar_009851</name>
</gene>
<accession>A0ACB7Y5T5</accession>
<dbReference type="Proteomes" id="UP000828048">
    <property type="component" value="Chromosome 7"/>
</dbReference>
<evidence type="ECO:0000313" key="2">
    <source>
        <dbReference type="Proteomes" id="UP000828048"/>
    </source>
</evidence>
<keyword evidence="2" id="KW-1185">Reference proteome</keyword>
<evidence type="ECO:0000313" key="1">
    <source>
        <dbReference type="EMBL" id="KAH7848897.1"/>
    </source>
</evidence>
<sequence length="749" mass="84514">MSPQNNTQWLFHFLVLLFIVCLNTHLSEESDTIYSGQSLSGNQTITSEGGVFELGFFTRGKSQNYYIGIWYKSAPDKAVVWVANRNHPISNPFSSELKLLENGNLVLDESKTRIWSTNSTLQMANSTIGILLESGNFVLRGRLDSSSVIWQSFDHPTDTYLPGGKVGFNKLTNEKQILTSWKSSENPEESLFSLELEPNSSHVLLWNGTKPYFTTGVWDGKAFSLVPEIALDPYIKNIRWVSNANESYFTYDASNPMYLTRFVLDVTGQLTQYVLGKDFSEWMHKWYRPTSQCEVYNFCGSFSSCNQDVPICACIEGFGPKNPAVWELGDHSDGCERKTPLECDPNRGNESSDTFVVVANTRFPDNFEEIIAAGKIEECQVACLRNCSCTAYAYDNGCLIWKNALFNLKQFQSSDGSGKDIHVRVASGTGSKKTKTKKNTIWIGLGAIGFVFILSGMVSAIFWRRRSKQGRGSALEPVENSLLVFKFRDIRSATKNFSEKLGEGTKRFLVYDYMPKGSLESHLFKKSSSVLDWKTRFDIAIGTARGLTYLHEKCRDCIIHCDIKPENILLDSENNPKVADFGLAKLMGREFSRVLTTIRGTRGYLAPEWITGEAITPKADVFSYGMLLFELISGRRNNEISEDKWNEYFPFRVASKLNEDDGVFMELLDYRLEGNCDVEELKRACKVACWCTQDDEKDRPSMGQVVQILEGVLEVGIPPFPRFIQGIARSQMQVPFVFETSSDKSTLLS</sequence>